<evidence type="ECO:0000313" key="2">
    <source>
        <dbReference type="Proteomes" id="UP001497623"/>
    </source>
</evidence>
<evidence type="ECO:0000313" key="1">
    <source>
        <dbReference type="EMBL" id="CAL4225317.1"/>
    </source>
</evidence>
<accession>A0AAV2SQ41</accession>
<reference evidence="1 2" key="1">
    <citation type="submission" date="2024-05" db="EMBL/GenBank/DDBJ databases">
        <authorList>
            <person name="Wallberg A."/>
        </authorList>
    </citation>
    <scope>NUCLEOTIDE SEQUENCE [LARGE SCALE GENOMIC DNA]</scope>
</reference>
<dbReference type="Proteomes" id="UP001497623">
    <property type="component" value="Unassembled WGS sequence"/>
</dbReference>
<organism evidence="1 2">
    <name type="scientific">Meganyctiphanes norvegica</name>
    <name type="common">Northern krill</name>
    <name type="synonym">Thysanopoda norvegica</name>
    <dbReference type="NCBI Taxonomy" id="48144"/>
    <lineage>
        <taxon>Eukaryota</taxon>
        <taxon>Metazoa</taxon>
        <taxon>Ecdysozoa</taxon>
        <taxon>Arthropoda</taxon>
        <taxon>Crustacea</taxon>
        <taxon>Multicrustacea</taxon>
        <taxon>Malacostraca</taxon>
        <taxon>Eumalacostraca</taxon>
        <taxon>Eucarida</taxon>
        <taxon>Euphausiacea</taxon>
        <taxon>Euphausiidae</taxon>
        <taxon>Meganyctiphanes</taxon>
    </lineage>
</organism>
<sequence length="130" mass="15143">MTQISDKEFIKIIKINKNYEHDLGSGFKNKMKYEKIFLAKNSDTTKYEMAVNSENVLTDESGYIISNENKYRKYIMNENKYYMRCNNRKREDSGVSSAGSSQHGCGLCHLQLLSWSYQVARGMDYLHGKK</sequence>
<proteinExistence type="predicted"/>
<dbReference type="AlphaFoldDB" id="A0AAV2SQ41"/>
<name>A0AAV2SQ41_MEGNR</name>
<protein>
    <submittedName>
        <fullName evidence="1">Uncharacterized protein</fullName>
    </submittedName>
</protein>
<dbReference type="EMBL" id="CAXKWB010101303">
    <property type="protein sequence ID" value="CAL4225317.1"/>
    <property type="molecule type" value="Genomic_DNA"/>
</dbReference>
<gene>
    <name evidence="1" type="ORF">MNOR_LOCUS39372</name>
</gene>
<keyword evidence="2" id="KW-1185">Reference proteome</keyword>
<feature type="non-terminal residue" evidence="1">
    <location>
        <position position="130"/>
    </location>
</feature>
<comment type="caution">
    <text evidence="1">The sequence shown here is derived from an EMBL/GenBank/DDBJ whole genome shotgun (WGS) entry which is preliminary data.</text>
</comment>